<organism evidence="1 2">
    <name type="scientific">Listeria booriae</name>
    <dbReference type="NCBI Taxonomy" id="1552123"/>
    <lineage>
        <taxon>Bacteria</taxon>
        <taxon>Bacillati</taxon>
        <taxon>Bacillota</taxon>
        <taxon>Bacilli</taxon>
        <taxon>Bacillales</taxon>
        <taxon>Listeriaceae</taxon>
        <taxon>Listeria</taxon>
    </lineage>
</organism>
<dbReference type="InterPro" id="IPR001279">
    <property type="entry name" value="Metallo-B-lactamas"/>
</dbReference>
<proteinExistence type="predicted"/>
<dbReference type="Proteomes" id="UP000029844">
    <property type="component" value="Unassembled WGS sequence"/>
</dbReference>
<dbReference type="STRING" id="1552123.EP57_09370"/>
<dbReference type="SUPFAM" id="SSF47781">
    <property type="entry name" value="RuvA domain 2-like"/>
    <property type="match status" value="1"/>
</dbReference>
<dbReference type="InterPro" id="IPR052159">
    <property type="entry name" value="Competence_DNA_uptake"/>
</dbReference>
<dbReference type="InterPro" id="IPR036866">
    <property type="entry name" value="RibonucZ/Hydroxyglut_hydro"/>
</dbReference>
<dbReference type="EMBL" id="JNFA01000023">
    <property type="protein sequence ID" value="KGL40754.1"/>
    <property type="molecule type" value="Genomic_DNA"/>
</dbReference>
<protein>
    <submittedName>
        <fullName evidence="1">Beta-lactamase</fullName>
    </submittedName>
</protein>
<dbReference type="Gene3D" id="3.60.15.10">
    <property type="entry name" value="Ribonuclease Z/Hydroxyacylglutathione hydrolase-like"/>
    <property type="match status" value="1"/>
</dbReference>
<dbReference type="Pfam" id="PF12836">
    <property type="entry name" value="HHH_3"/>
    <property type="match status" value="1"/>
</dbReference>
<dbReference type="AlphaFoldDB" id="A0A099W4P8"/>
<name>A0A099W4P8_9LIST</name>
<dbReference type="PANTHER" id="PTHR30619">
    <property type="entry name" value="DNA INTERNALIZATION/COMPETENCE PROTEIN COMEC/REC2"/>
    <property type="match status" value="1"/>
</dbReference>
<keyword evidence="2" id="KW-1185">Reference proteome</keyword>
<dbReference type="OrthoDB" id="9761531at2"/>
<dbReference type="SMART" id="SM00849">
    <property type="entry name" value="Lactamase_B"/>
    <property type="match status" value="1"/>
</dbReference>
<dbReference type="RefSeq" id="WP_114982927.1">
    <property type="nucleotide sequence ID" value="NZ_CBCSHQ010000004.1"/>
</dbReference>
<dbReference type="eggNOG" id="COG2333">
    <property type="taxonomic scope" value="Bacteria"/>
</dbReference>
<dbReference type="SUPFAM" id="SSF56281">
    <property type="entry name" value="Metallo-hydrolase/oxidoreductase"/>
    <property type="match status" value="1"/>
</dbReference>
<accession>A0A099W4P8</accession>
<gene>
    <name evidence="1" type="ORF">EP57_09370</name>
</gene>
<dbReference type="PANTHER" id="PTHR30619:SF7">
    <property type="entry name" value="BETA-LACTAMASE DOMAIN PROTEIN"/>
    <property type="match status" value="1"/>
</dbReference>
<dbReference type="Pfam" id="PF00753">
    <property type="entry name" value="Lactamase_B"/>
    <property type="match status" value="1"/>
</dbReference>
<dbReference type="Gene3D" id="1.10.150.320">
    <property type="entry name" value="Photosystem II 12 kDa extrinsic protein"/>
    <property type="match status" value="1"/>
</dbReference>
<sequence>MLKKLTLWSIVTIFMLALLSGCSNNTSSSSMTESTLNGAKFTFFDVGQGDSTLIQADDGTTILIDTGRHDDNRILTYLEKANIKKIDLLLLTHPHSDHIGNADKVIKQYKPKEIWMDGLVFNSSIYERVIDAALASDAKYKEPRRGEKATFGPFGIQVLSPDKLSDNANNDSIAIRLTYKDIAAIFTGDAEKGREREMVDSGLKLDAQILDLGHHGSSTSNQPYFLDAVKPEVAVYSAEKGNSYGHPHREVIQWLKDRDIKTYGTDVEGTVTIETDGKQIHVATEKSGTPAPGNDNGKQKTEEPGESIPMPDKININTATAEQLQYLPSIGPVLADKIIAERPYRTIDDLKKINGIGQGIVRQIKEQGKATVK</sequence>
<evidence type="ECO:0000313" key="2">
    <source>
        <dbReference type="Proteomes" id="UP000029844"/>
    </source>
</evidence>
<evidence type="ECO:0000313" key="1">
    <source>
        <dbReference type="EMBL" id="KGL40754.1"/>
    </source>
</evidence>
<reference evidence="1 2" key="1">
    <citation type="submission" date="2014-05" db="EMBL/GenBank/DDBJ databases">
        <title>Novel Listeriaceae from food processing environments.</title>
        <authorList>
            <person name="den Bakker H.C."/>
        </authorList>
    </citation>
    <scope>NUCLEOTIDE SEQUENCE [LARGE SCALE GENOMIC DNA]</scope>
    <source>
        <strain evidence="1 2">FSL A5-0281</strain>
    </source>
</reference>
<dbReference type="InterPro" id="IPR010994">
    <property type="entry name" value="RuvA_2-like"/>
</dbReference>
<comment type="caution">
    <text evidence="1">The sequence shown here is derived from an EMBL/GenBank/DDBJ whole genome shotgun (WGS) entry which is preliminary data.</text>
</comment>
<dbReference type="CDD" id="cd07731">
    <property type="entry name" value="ComA-like_MBL-fold"/>
    <property type="match status" value="1"/>
</dbReference>
<dbReference type="InterPro" id="IPR035681">
    <property type="entry name" value="ComA-like_MBL"/>
</dbReference>
<dbReference type="GeneID" id="58717581"/>
<dbReference type="PROSITE" id="PS51257">
    <property type="entry name" value="PROKAR_LIPOPROTEIN"/>
    <property type="match status" value="1"/>
</dbReference>
<dbReference type="eggNOG" id="COG1555">
    <property type="taxonomic scope" value="Bacteria"/>
</dbReference>